<dbReference type="PANTHER" id="PTHR37958:SF1">
    <property type="entry name" value="SODIUM-POTASSIUM_PROTON ANTIPORTER CHAA"/>
    <property type="match status" value="1"/>
</dbReference>
<dbReference type="InterPro" id="IPR052946">
    <property type="entry name" value="Alkaline_pH_Ca-Antiporter"/>
</dbReference>
<accession>A0A7M1S3E8</accession>
<keyword evidence="4 5" id="KW-0472">Membrane</keyword>
<evidence type="ECO:0000256" key="3">
    <source>
        <dbReference type="ARBA" id="ARBA00022989"/>
    </source>
</evidence>
<feature type="transmembrane region" description="Helical" evidence="5">
    <location>
        <begin position="37"/>
        <end position="58"/>
    </location>
</feature>
<protein>
    <submittedName>
        <fullName evidence="7">Calcium:proton antiporter</fullName>
    </submittedName>
</protein>
<feature type="transmembrane region" description="Helical" evidence="5">
    <location>
        <begin position="226"/>
        <end position="248"/>
    </location>
</feature>
<feature type="transmembrane region" description="Helical" evidence="5">
    <location>
        <begin position="70"/>
        <end position="92"/>
    </location>
</feature>
<dbReference type="Pfam" id="PF01699">
    <property type="entry name" value="Na_Ca_ex"/>
    <property type="match status" value="2"/>
</dbReference>
<dbReference type="Proteomes" id="UP000595074">
    <property type="component" value="Chromosome"/>
</dbReference>
<evidence type="ECO:0000256" key="5">
    <source>
        <dbReference type="SAM" id="Phobius"/>
    </source>
</evidence>
<dbReference type="AlphaFoldDB" id="A0A7M1S3E8"/>
<dbReference type="GO" id="GO:0015386">
    <property type="term" value="F:potassium:proton antiporter activity"/>
    <property type="evidence" value="ECO:0007669"/>
    <property type="project" value="TreeGrafter"/>
</dbReference>
<evidence type="ECO:0000313" key="8">
    <source>
        <dbReference type="Proteomes" id="UP000595074"/>
    </source>
</evidence>
<evidence type="ECO:0000256" key="2">
    <source>
        <dbReference type="ARBA" id="ARBA00022692"/>
    </source>
</evidence>
<sequence length="368" mass="40850">MSLFKQFSKEYSLFLAVITFLGITYFEHALVQTTAGNLIGFGTLFVVIIYAAMSVAHHAEKLAERFGEPYGTLILTMSAVIVEIVIIVIMMMHAENPELARDTIYSAVMLDINGLLGLAAIIGGIKHGEQPYNVDSSNSYLSMLLVAIGIAMVLPEFIDPVYHHRFMWFNVVVFVFLYIIFTRVQLLSHKYFFEYNGDSENRDSETVCEKEESCELQHEINAWYHAFNLVISIIVIGVLAEILSLFMGNTLETFGLPLAIGAVGVAVISAAPELITAVRAAVDDRMQTVINIALGASLATVLLTIPAVIMASYYLEMELNLSLTPVQTMMIALTLLVSMVNFNDGETNVLEGFLHFILFIVFVFLLFI</sequence>
<dbReference type="RefSeq" id="WP_197548597.1">
    <property type="nucleotide sequence ID" value="NZ_CP063164.1"/>
</dbReference>
<feature type="transmembrane region" description="Helical" evidence="5">
    <location>
        <begin position="166"/>
        <end position="184"/>
    </location>
</feature>
<evidence type="ECO:0000313" key="7">
    <source>
        <dbReference type="EMBL" id="QOR61888.1"/>
    </source>
</evidence>
<evidence type="ECO:0000256" key="4">
    <source>
        <dbReference type="ARBA" id="ARBA00023136"/>
    </source>
</evidence>
<gene>
    <name evidence="7" type="ORF">IMZ28_10805</name>
</gene>
<dbReference type="GO" id="GO:0005886">
    <property type="term" value="C:plasma membrane"/>
    <property type="evidence" value="ECO:0007669"/>
    <property type="project" value="TreeGrafter"/>
</dbReference>
<keyword evidence="8" id="KW-1185">Reference proteome</keyword>
<reference evidence="7 8" key="1">
    <citation type="submission" date="2020-10" db="EMBL/GenBank/DDBJ databases">
        <title>The genome of sulfurovum sp.</title>
        <authorList>
            <person name="Xie S."/>
            <person name="Shao Z."/>
            <person name="Jiang L."/>
        </authorList>
    </citation>
    <scope>NUCLEOTIDE SEQUENCE [LARGE SCALE GENOMIC DNA]</scope>
    <source>
        <strain evidence="7 8">ST-419</strain>
    </source>
</reference>
<feature type="transmembrane region" description="Helical" evidence="5">
    <location>
        <begin position="12"/>
        <end position="31"/>
    </location>
</feature>
<proteinExistence type="predicted"/>
<dbReference type="EMBL" id="CP063164">
    <property type="protein sequence ID" value="QOR61888.1"/>
    <property type="molecule type" value="Genomic_DNA"/>
</dbReference>
<dbReference type="GO" id="GO:0015385">
    <property type="term" value="F:sodium:proton antiporter activity"/>
    <property type="evidence" value="ECO:0007669"/>
    <property type="project" value="TreeGrafter"/>
</dbReference>
<dbReference type="InterPro" id="IPR004837">
    <property type="entry name" value="NaCa_Exmemb"/>
</dbReference>
<feature type="domain" description="Sodium/calcium exchanger membrane region" evidence="6">
    <location>
        <begin position="229"/>
        <end position="367"/>
    </location>
</feature>
<dbReference type="KEGG" id="sinu:IMZ28_10805"/>
<evidence type="ECO:0000259" key="6">
    <source>
        <dbReference type="Pfam" id="PF01699"/>
    </source>
</evidence>
<organism evidence="7 8">
    <name type="scientific">Sulfurovum indicum</name>
    <dbReference type="NCBI Taxonomy" id="2779528"/>
    <lineage>
        <taxon>Bacteria</taxon>
        <taxon>Pseudomonadati</taxon>
        <taxon>Campylobacterota</taxon>
        <taxon>Epsilonproteobacteria</taxon>
        <taxon>Campylobacterales</taxon>
        <taxon>Sulfurovaceae</taxon>
        <taxon>Sulfurovum</taxon>
    </lineage>
</organism>
<dbReference type="InterPro" id="IPR044880">
    <property type="entry name" value="NCX_ion-bd_dom_sf"/>
</dbReference>
<keyword evidence="3 5" id="KW-1133">Transmembrane helix</keyword>
<feature type="transmembrane region" description="Helical" evidence="5">
    <location>
        <begin position="104"/>
        <end position="125"/>
    </location>
</feature>
<name>A0A7M1S3E8_9BACT</name>
<dbReference type="Gene3D" id="1.20.1420.30">
    <property type="entry name" value="NCX, central ion-binding region"/>
    <property type="match status" value="1"/>
</dbReference>
<evidence type="ECO:0000256" key="1">
    <source>
        <dbReference type="ARBA" id="ARBA00004141"/>
    </source>
</evidence>
<feature type="domain" description="Sodium/calcium exchanger membrane region" evidence="6">
    <location>
        <begin position="38"/>
        <end position="186"/>
    </location>
</feature>
<keyword evidence="2 5" id="KW-0812">Transmembrane</keyword>
<comment type="subcellular location">
    <subcellularLocation>
        <location evidence="1">Membrane</location>
        <topology evidence="1">Multi-pass membrane protein</topology>
    </subcellularLocation>
</comment>
<feature type="transmembrane region" description="Helical" evidence="5">
    <location>
        <begin position="289"/>
        <end position="315"/>
    </location>
</feature>
<feature type="transmembrane region" description="Helical" evidence="5">
    <location>
        <begin position="321"/>
        <end position="342"/>
    </location>
</feature>
<feature type="transmembrane region" description="Helical" evidence="5">
    <location>
        <begin position="254"/>
        <end position="277"/>
    </location>
</feature>
<feature type="transmembrane region" description="Helical" evidence="5">
    <location>
        <begin position="137"/>
        <end position="154"/>
    </location>
</feature>
<dbReference type="PANTHER" id="PTHR37958">
    <property type="entry name" value="SODIUM-POTASSIUM/PROTON ANTIPORTER CHAA"/>
    <property type="match status" value="1"/>
</dbReference>
<feature type="transmembrane region" description="Helical" evidence="5">
    <location>
        <begin position="349"/>
        <end position="367"/>
    </location>
</feature>